<dbReference type="InterPro" id="IPR001647">
    <property type="entry name" value="HTH_TetR"/>
</dbReference>
<dbReference type="Gene3D" id="1.10.357.10">
    <property type="entry name" value="Tetracycline Repressor, domain 2"/>
    <property type="match status" value="1"/>
</dbReference>
<dbReference type="PANTHER" id="PTHR30055">
    <property type="entry name" value="HTH-TYPE TRANSCRIPTIONAL REGULATOR RUTR"/>
    <property type="match status" value="1"/>
</dbReference>
<dbReference type="GO" id="GO:0000976">
    <property type="term" value="F:transcription cis-regulatory region binding"/>
    <property type="evidence" value="ECO:0007669"/>
    <property type="project" value="TreeGrafter"/>
</dbReference>
<evidence type="ECO:0000313" key="6">
    <source>
        <dbReference type="EMBL" id="QDO96099.1"/>
    </source>
</evidence>
<feature type="domain" description="HTH tetR-type" evidence="5">
    <location>
        <begin position="32"/>
        <end position="92"/>
    </location>
</feature>
<evidence type="ECO:0000256" key="4">
    <source>
        <dbReference type="PROSITE-ProRule" id="PRU00335"/>
    </source>
</evidence>
<gene>
    <name evidence="6" type="ORF">FNB15_01855</name>
</gene>
<keyword evidence="7" id="KW-1185">Reference proteome</keyword>
<sequence>MAAIRWRGKMPAEVIEKKAVDKKAGRREAVRAFKREAILQAARKIFARDGLDGATLRAIATEAGIAVGTVYLHYPAKEALYAELLAGSLAELQKHLRDAVAKAVAHEQLMAGALAFYDFYRQRPDDLYLGLYLGQGFQPTGLTPELDRLLNGRLIQCYTVLSDAMRHIAPVEAENLRAETVSLAAATGGALMLETTGRLKILGDTGEAVVRRHVEALVQRLRGRA</sequence>
<dbReference type="PRINTS" id="PR00455">
    <property type="entry name" value="HTHTETR"/>
</dbReference>
<reference evidence="6 7" key="1">
    <citation type="submission" date="2019-07" db="EMBL/GenBank/DDBJ databases">
        <title>Genome sequencing for Ferrovibrio sp. K5.</title>
        <authorList>
            <person name="Park S.-J."/>
        </authorList>
    </citation>
    <scope>NUCLEOTIDE SEQUENCE [LARGE SCALE GENOMIC DNA]</scope>
    <source>
        <strain evidence="6 7">K5</strain>
    </source>
</reference>
<dbReference type="SUPFAM" id="SSF46689">
    <property type="entry name" value="Homeodomain-like"/>
    <property type="match status" value="1"/>
</dbReference>
<dbReference type="EMBL" id="CP041636">
    <property type="protein sequence ID" value="QDO96099.1"/>
    <property type="molecule type" value="Genomic_DNA"/>
</dbReference>
<protein>
    <submittedName>
        <fullName evidence="6">TetR/AcrR family transcriptional regulator</fullName>
    </submittedName>
</protein>
<keyword evidence="3" id="KW-0804">Transcription</keyword>
<dbReference type="KEGG" id="fer:FNB15_01855"/>
<keyword evidence="2 4" id="KW-0238">DNA-binding</keyword>
<dbReference type="PROSITE" id="PS50977">
    <property type="entry name" value="HTH_TETR_2"/>
    <property type="match status" value="1"/>
</dbReference>
<dbReference type="GO" id="GO:0003700">
    <property type="term" value="F:DNA-binding transcription factor activity"/>
    <property type="evidence" value="ECO:0007669"/>
    <property type="project" value="TreeGrafter"/>
</dbReference>
<dbReference type="Pfam" id="PF00440">
    <property type="entry name" value="TetR_N"/>
    <property type="match status" value="1"/>
</dbReference>
<feature type="DNA-binding region" description="H-T-H motif" evidence="4">
    <location>
        <begin position="55"/>
        <end position="74"/>
    </location>
</feature>
<evidence type="ECO:0000256" key="2">
    <source>
        <dbReference type="ARBA" id="ARBA00023125"/>
    </source>
</evidence>
<name>A0A516GX51_9PROT</name>
<organism evidence="6 7">
    <name type="scientific">Ferrovibrio terrae</name>
    <dbReference type="NCBI Taxonomy" id="2594003"/>
    <lineage>
        <taxon>Bacteria</taxon>
        <taxon>Pseudomonadati</taxon>
        <taxon>Pseudomonadota</taxon>
        <taxon>Alphaproteobacteria</taxon>
        <taxon>Rhodospirillales</taxon>
        <taxon>Rhodospirillaceae</taxon>
        <taxon>Ferrovibrio</taxon>
    </lineage>
</organism>
<dbReference type="AlphaFoldDB" id="A0A516GX51"/>
<evidence type="ECO:0000256" key="1">
    <source>
        <dbReference type="ARBA" id="ARBA00023015"/>
    </source>
</evidence>
<dbReference type="Gene3D" id="1.10.10.60">
    <property type="entry name" value="Homeodomain-like"/>
    <property type="match status" value="1"/>
</dbReference>
<dbReference type="Proteomes" id="UP000317496">
    <property type="component" value="Chromosome"/>
</dbReference>
<dbReference type="PANTHER" id="PTHR30055:SF234">
    <property type="entry name" value="HTH-TYPE TRANSCRIPTIONAL REGULATOR BETI"/>
    <property type="match status" value="1"/>
</dbReference>
<proteinExistence type="predicted"/>
<keyword evidence="1" id="KW-0805">Transcription regulation</keyword>
<dbReference type="InterPro" id="IPR050109">
    <property type="entry name" value="HTH-type_TetR-like_transc_reg"/>
</dbReference>
<dbReference type="InterPro" id="IPR009057">
    <property type="entry name" value="Homeodomain-like_sf"/>
</dbReference>
<evidence type="ECO:0000313" key="7">
    <source>
        <dbReference type="Proteomes" id="UP000317496"/>
    </source>
</evidence>
<evidence type="ECO:0000259" key="5">
    <source>
        <dbReference type="PROSITE" id="PS50977"/>
    </source>
</evidence>
<accession>A0A516GX51</accession>
<evidence type="ECO:0000256" key="3">
    <source>
        <dbReference type="ARBA" id="ARBA00023163"/>
    </source>
</evidence>
<dbReference type="OrthoDB" id="2356263at2"/>